<dbReference type="EMBL" id="JBHZPZ010000016">
    <property type="protein sequence ID" value="MFE3868987.1"/>
    <property type="molecule type" value="Genomic_DNA"/>
</dbReference>
<keyword evidence="5" id="KW-1185">Reference proteome</keyword>
<evidence type="ECO:0000313" key="5">
    <source>
        <dbReference type="Proteomes" id="UP001600109"/>
    </source>
</evidence>
<proteinExistence type="predicted"/>
<name>A0ABW6HY88_9FLAO</name>
<accession>A0ABW6HY88</accession>
<feature type="signal peptide" evidence="2">
    <location>
        <begin position="1"/>
        <end position="19"/>
    </location>
</feature>
<evidence type="ECO:0000256" key="2">
    <source>
        <dbReference type="SAM" id="SignalP"/>
    </source>
</evidence>
<evidence type="ECO:0000259" key="3">
    <source>
        <dbReference type="Pfam" id="PF13505"/>
    </source>
</evidence>
<dbReference type="Gene3D" id="2.40.160.20">
    <property type="match status" value="1"/>
</dbReference>
<dbReference type="Proteomes" id="UP001600109">
    <property type="component" value="Unassembled WGS sequence"/>
</dbReference>
<sequence length="168" mass="18448">MKKIILTAAAVFAFGFANAQDTRYGVKAGVDFASIKFKYANVSGTETKKGVYIGVFADAEISEKFHLQPEILYVSLKDFNQVQVLINAKYEIFDSVKIFSGPNLGFFTSADQNNAVNVGLDFGVSYNLTENVSIDAKYNLGLTNFLKLSDDNSSSKLNGLYVGLGYRF</sequence>
<feature type="domain" description="Outer membrane protein beta-barrel" evidence="3">
    <location>
        <begin position="8"/>
        <end position="168"/>
    </location>
</feature>
<dbReference type="SUPFAM" id="SSF56925">
    <property type="entry name" value="OMPA-like"/>
    <property type="match status" value="1"/>
</dbReference>
<reference evidence="4 5" key="1">
    <citation type="submission" date="2024-06" db="EMBL/GenBank/DDBJ databases">
        <title>Flavobacterium spp. isolated from glacier.</title>
        <authorList>
            <person name="Han D."/>
        </authorList>
    </citation>
    <scope>NUCLEOTIDE SEQUENCE [LARGE SCALE GENOMIC DNA]</scope>
    <source>
        <strain evidence="4 5">LS2P90</strain>
    </source>
</reference>
<dbReference type="InterPro" id="IPR011250">
    <property type="entry name" value="OMP/PagP_B-barrel"/>
</dbReference>
<organism evidence="4 5">
    <name type="scientific">Flavobacterium xylosi</name>
    <dbReference type="NCBI Taxonomy" id="3230415"/>
    <lineage>
        <taxon>Bacteria</taxon>
        <taxon>Pseudomonadati</taxon>
        <taxon>Bacteroidota</taxon>
        <taxon>Flavobacteriia</taxon>
        <taxon>Flavobacteriales</taxon>
        <taxon>Flavobacteriaceae</taxon>
        <taxon>Flavobacterium</taxon>
    </lineage>
</organism>
<dbReference type="InterPro" id="IPR027385">
    <property type="entry name" value="Beta-barrel_OMP"/>
</dbReference>
<comment type="caution">
    <text evidence="4">The sequence shown here is derived from an EMBL/GenBank/DDBJ whole genome shotgun (WGS) entry which is preliminary data.</text>
</comment>
<dbReference type="RefSeq" id="WP_379855598.1">
    <property type="nucleotide sequence ID" value="NZ_JBHZPZ010000016.1"/>
</dbReference>
<dbReference type="Pfam" id="PF13505">
    <property type="entry name" value="OMP_b-brl"/>
    <property type="match status" value="1"/>
</dbReference>
<feature type="chain" id="PRO_5046873975" evidence="2">
    <location>
        <begin position="20"/>
        <end position="168"/>
    </location>
</feature>
<gene>
    <name evidence="4" type="ORF">ACFX5E_13035</name>
</gene>
<keyword evidence="1 2" id="KW-0732">Signal</keyword>
<protein>
    <submittedName>
        <fullName evidence="4">Outer membrane beta-barrel protein</fullName>
    </submittedName>
</protein>
<evidence type="ECO:0000313" key="4">
    <source>
        <dbReference type="EMBL" id="MFE3868987.1"/>
    </source>
</evidence>
<evidence type="ECO:0000256" key="1">
    <source>
        <dbReference type="ARBA" id="ARBA00022729"/>
    </source>
</evidence>